<gene>
    <name evidence="1" type="ORF">PoB_001160500</name>
</gene>
<protein>
    <submittedName>
        <fullName evidence="1">Uncharacterized protein</fullName>
    </submittedName>
</protein>
<sequence length="92" mass="10059">MAWTFQTIPGAYEDISARCRACDKTLPTADGQDIIALDRQLSDMNSNLSVASMLSYLGCVLCAQDHRCRASVFNPDPTCSTLRSGKQKGQRS</sequence>
<proteinExistence type="predicted"/>
<evidence type="ECO:0000313" key="2">
    <source>
        <dbReference type="Proteomes" id="UP000735302"/>
    </source>
</evidence>
<accession>A0AAV3YPM6</accession>
<comment type="caution">
    <text evidence="1">The sequence shown here is derived from an EMBL/GenBank/DDBJ whole genome shotgun (WGS) entry which is preliminary data.</text>
</comment>
<evidence type="ECO:0000313" key="1">
    <source>
        <dbReference type="EMBL" id="GFN85099.1"/>
    </source>
</evidence>
<dbReference type="AlphaFoldDB" id="A0AAV3YPM6"/>
<keyword evidence="2" id="KW-1185">Reference proteome</keyword>
<dbReference type="Proteomes" id="UP000735302">
    <property type="component" value="Unassembled WGS sequence"/>
</dbReference>
<reference evidence="1 2" key="1">
    <citation type="journal article" date="2021" name="Elife">
        <title>Chloroplast acquisition without the gene transfer in kleptoplastic sea slugs, Plakobranchus ocellatus.</title>
        <authorList>
            <person name="Maeda T."/>
            <person name="Takahashi S."/>
            <person name="Yoshida T."/>
            <person name="Shimamura S."/>
            <person name="Takaki Y."/>
            <person name="Nagai Y."/>
            <person name="Toyoda A."/>
            <person name="Suzuki Y."/>
            <person name="Arimoto A."/>
            <person name="Ishii H."/>
            <person name="Satoh N."/>
            <person name="Nishiyama T."/>
            <person name="Hasebe M."/>
            <person name="Maruyama T."/>
            <person name="Minagawa J."/>
            <person name="Obokata J."/>
            <person name="Shigenobu S."/>
        </authorList>
    </citation>
    <scope>NUCLEOTIDE SEQUENCE [LARGE SCALE GENOMIC DNA]</scope>
</reference>
<dbReference type="EMBL" id="BLXT01001370">
    <property type="protein sequence ID" value="GFN85099.1"/>
    <property type="molecule type" value="Genomic_DNA"/>
</dbReference>
<name>A0AAV3YPM6_9GAST</name>
<organism evidence="1 2">
    <name type="scientific">Plakobranchus ocellatus</name>
    <dbReference type="NCBI Taxonomy" id="259542"/>
    <lineage>
        <taxon>Eukaryota</taxon>
        <taxon>Metazoa</taxon>
        <taxon>Spiralia</taxon>
        <taxon>Lophotrochozoa</taxon>
        <taxon>Mollusca</taxon>
        <taxon>Gastropoda</taxon>
        <taxon>Heterobranchia</taxon>
        <taxon>Euthyneura</taxon>
        <taxon>Panpulmonata</taxon>
        <taxon>Sacoglossa</taxon>
        <taxon>Placobranchoidea</taxon>
        <taxon>Plakobranchidae</taxon>
        <taxon>Plakobranchus</taxon>
    </lineage>
</organism>